<accession>A0ACC1SQA1</accession>
<name>A0ACC1SQA1_9APHY</name>
<organism evidence="1 2">
    <name type="scientific">Phlebia brevispora</name>
    <dbReference type="NCBI Taxonomy" id="194682"/>
    <lineage>
        <taxon>Eukaryota</taxon>
        <taxon>Fungi</taxon>
        <taxon>Dikarya</taxon>
        <taxon>Basidiomycota</taxon>
        <taxon>Agaricomycotina</taxon>
        <taxon>Agaricomycetes</taxon>
        <taxon>Polyporales</taxon>
        <taxon>Meruliaceae</taxon>
        <taxon>Phlebia</taxon>
    </lineage>
</organism>
<gene>
    <name evidence="1" type="ORF">NM688_g5750</name>
</gene>
<evidence type="ECO:0000313" key="2">
    <source>
        <dbReference type="Proteomes" id="UP001148662"/>
    </source>
</evidence>
<reference evidence="1" key="1">
    <citation type="submission" date="2022-07" db="EMBL/GenBank/DDBJ databases">
        <title>Genome Sequence of Phlebia brevispora.</title>
        <authorList>
            <person name="Buettner E."/>
        </authorList>
    </citation>
    <scope>NUCLEOTIDE SEQUENCE</scope>
    <source>
        <strain evidence="1">MPL23</strain>
    </source>
</reference>
<proteinExistence type="predicted"/>
<sequence>MVRSRSPPPFSERLYGLSPARARWREERSSRRDASPSSSLRKDREENGVGEERQGGSRRRSMFVGAPLVKKSTGHGHVVLVPAVPGSTEQLSRGRTLDVRSVSYSRANEPSISKRRTEGQATVKSGPSSGKPSKPRVPQRDLASQLVNTLNQAFGHDTEQPHPRKRRRVSENRSVPVETSDKDEQELQLADEQALASISVAQKSRVQRNTSSRHLDNWLLAGPLRTGTRAVPLQRKSSSLWLTSQDIWRDEQGQPLVRGKRYVAGTSPKSSPAQVAGRTRPRTVAPISSYGARFVPTPAVKNTKDTQRDDTQKPKRKLVPITAYAYSPAHALSGLSASTSVRRVGPPVHAKSRLAAAQSADESISSIESAGASQFRTNGVKKQVEQPTTKQVTSSNVGTVRLNGQPIGPPKRSSANKAVVASGSQRTSDVHASRVAHSRGDKSGATKASSAPSAFLAGKPVGPPRRARPPPATTSSREVEEEAASSVETDYSAPPRKSTQPAPSAVKPVVELATNGQSARAANSKGKQKAIVADLQVEEPRRVGPPRGRPKTSADATHKTNGDASKVADVVPKPAPRPDAPQPPAPTKTGRPRGRPRKNPHPTTMQIVVEYAAATGSTASPSKAARLTEQSMTASNDRARTSDGSTPADTSASKNRKPSIPNVRPQNGVHTSQPPTMPMNNSVESNDNRASSNESFSGAAYMRDTGWYLDPVTFQWKRREPSNVSATLSVATPTTGIIPSLEPQVTGTMQAPTKPTNGLPLQAKRDPTNAAAPSEKAQNVESTTLPTTRKALNKGAQGDITQATYFVPLNDANGNADGIVGTFRISSEDPAQMSQTRTVTPGPSLSESNRKKPGRPRGSTSVRKTSVVPPSAEVQQTSANGLHPPENSAPSKIPIPPLPRKTTAKRGPKPLQTPTISSNPQPAVLIHVKAPTVQAQQAPADSSRPPENSVPINTPAPPLLRKTTSVPGSKPPQTASAALPPTASTARPGQPIGQSSADTAISRQVPVTNSHPVLPNHTEFPPLEFQRREYLCFALVQLLQSASSTSGPPRFSGYFTELADPNVNAERFLYEVAEDIARRSGVVSTDVGTAYNSRKDIAEKTHMMTWNYMYPGKGLQGTIGVAVCELPNLYRGARGVTVTATDLGFRAVTGFARWRRSHLEQRKWGYCPILARTKMIKMRQIWRGILASKTAVDRGQLVGLNARLSVSHPPVSLYKPFHIVYIPQASLSSQPPPAPPSADKARSCSTHLHTYLLSLPPYYPLEHKLIVAVCATLLHASALTWPPLASLSSLSSLSVRFHHSRTPKQPHRRQYTPSPRGSSSSMADKRTENSFRSLDCRAVPGRAISTSRGLPHHSSSIPSVRLLFLYLRIEHATTIGQAPSQHLLFLADASEDAAPSVPSPSESCILSWSFQTYEMGDAGYLGLATRPYKTAR</sequence>
<comment type="caution">
    <text evidence="1">The sequence shown here is derived from an EMBL/GenBank/DDBJ whole genome shotgun (WGS) entry which is preliminary data.</text>
</comment>
<evidence type="ECO:0000313" key="1">
    <source>
        <dbReference type="EMBL" id="KAJ3544402.1"/>
    </source>
</evidence>
<protein>
    <submittedName>
        <fullName evidence="1">Uncharacterized protein</fullName>
    </submittedName>
</protein>
<dbReference type="Proteomes" id="UP001148662">
    <property type="component" value="Unassembled WGS sequence"/>
</dbReference>
<keyword evidence="2" id="KW-1185">Reference proteome</keyword>
<dbReference type="EMBL" id="JANHOG010001091">
    <property type="protein sequence ID" value="KAJ3544402.1"/>
    <property type="molecule type" value="Genomic_DNA"/>
</dbReference>